<evidence type="ECO:0000256" key="1">
    <source>
        <dbReference type="ARBA" id="ARBA00023125"/>
    </source>
</evidence>
<dbReference type="Proteomes" id="UP000031671">
    <property type="component" value="Unassembled WGS sequence"/>
</dbReference>
<dbReference type="PANTHER" id="PTHR30204:SF92">
    <property type="entry name" value="HTH-TYPE TRANSCRIPTIONAL REGULATOR ZNTR"/>
    <property type="match status" value="1"/>
</dbReference>
<dbReference type="CDD" id="cd04770">
    <property type="entry name" value="HTH_HMRTR"/>
    <property type="match status" value="1"/>
</dbReference>
<reference evidence="3 4" key="2">
    <citation type="submission" date="2015-01" db="EMBL/GenBank/DDBJ databases">
        <authorList>
            <consortium name="NBRP consortium"/>
            <person name="Sawabe T."/>
            <person name="Meirelles P."/>
            <person name="Feng G."/>
            <person name="Sayaka M."/>
            <person name="Hattori M."/>
            <person name="Ohkuma M."/>
        </authorList>
    </citation>
    <scope>NUCLEOTIDE SEQUENCE [LARGE SCALE GENOMIC DNA]</scope>
    <source>
        <strain evidence="4">JCM 19231</strain>
    </source>
</reference>
<keyword evidence="4" id="KW-1185">Reference proteome</keyword>
<dbReference type="GO" id="GO:0003700">
    <property type="term" value="F:DNA-binding transcription factor activity"/>
    <property type="evidence" value="ECO:0007669"/>
    <property type="project" value="InterPro"/>
</dbReference>
<organism evidence="3 4">
    <name type="scientific">Vibrio ishigakensis</name>
    <dbReference type="NCBI Taxonomy" id="1481914"/>
    <lineage>
        <taxon>Bacteria</taxon>
        <taxon>Pseudomonadati</taxon>
        <taxon>Pseudomonadota</taxon>
        <taxon>Gammaproteobacteria</taxon>
        <taxon>Vibrionales</taxon>
        <taxon>Vibrionaceae</taxon>
        <taxon>Vibrio</taxon>
    </lineage>
</organism>
<dbReference type="InterPro" id="IPR000551">
    <property type="entry name" value="MerR-type_HTH_dom"/>
</dbReference>
<gene>
    <name evidence="3" type="ORF">JCM19231_791</name>
</gene>
<dbReference type="NCBIfam" id="TIGR02043">
    <property type="entry name" value="ZntR"/>
    <property type="match status" value="1"/>
</dbReference>
<dbReference type="PANTHER" id="PTHR30204">
    <property type="entry name" value="REDOX-CYCLING DRUG-SENSING TRANSCRIPTIONAL ACTIVATOR SOXR"/>
    <property type="match status" value="1"/>
</dbReference>
<proteinExistence type="predicted"/>
<dbReference type="InterPro" id="IPR009061">
    <property type="entry name" value="DNA-bd_dom_put_sf"/>
</dbReference>
<dbReference type="PROSITE" id="PS50937">
    <property type="entry name" value="HTH_MERR_2"/>
    <property type="match status" value="1"/>
</dbReference>
<dbReference type="GO" id="GO:0006351">
    <property type="term" value="P:DNA-templated transcription"/>
    <property type="evidence" value="ECO:0007669"/>
    <property type="project" value="InterPro"/>
</dbReference>
<dbReference type="PRINTS" id="PR00040">
    <property type="entry name" value="HTHMERR"/>
</dbReference>
<name>A0A0B8NY26_9VIBR</name>
<feature type="domain" description="HTH merR-type" evidence="2">
    <location>
        <begin position="1"/>
        <end position="70"/>
    </location>
</feature>
<dbReference type="InterPro" id="IPR047057">
    <property type="entry name" value="MerR_fam"/>
</dbReference>
<dbReference type="GO" id="GO:0008270">
    <property type="term" value="F:zinc ion binding"/>
    <property type="evidence" value="ECO:0007669"/>
    <property type="project" value="InterPro"/>
</dbReference>
<evidence type="ECO:0000259" key="2">
    <source>
        <dbReference type="PROSITE" id="PS50937"/>
    </source>
</evidence>
<dbReference type="Pfam" id="PF13411">
    <property type="entry name" value="MerR_1"/>
    <property type="match status" value="1"/>
</dbReference>
<dbReference type="RefSeq" id="WP_261834230.1">
    <property type="nucleotide sequence ID" value="NZ_AP024881.1"/>
</dbReference>
<dbReference type="SMART" id="SM00422">
    <property type="entry name" value="HTH_MERR"/>
    <property type="match status" value="1"/>
</dbReference>
<dbReference type="GO" id="GO:0003677">
    <property type="term" value="F:DNA binding"/>
    <property type="evidence" value="ECO:0007669"/>
    <property type="project" value="UniProtKB-KW"/>
</dbReference>
<evidence type="ECO:0000313" key="4">
    <source>
        <dbReference type="Proteomes" id="UP000031671"/>
    </source>
</evidence>
<reference evidence="3 4" key="1">
    <citation type="submission" date="2015-01" db="EMBL/GenBank/DDBJ databases">
        <title>Vibrio sp. C1 JCM 19231 whole genome shotgun sequence.</title>
        <authorList>
            <person name="Sawabe T."/>
            <person name="Meirelles P."/>
            <person name="Feng G."/>
            <person name="Sayaka M."/>
            <person name="Hattori M."/>
            <person name="Ohkuma M."/>
        </authorList>
    </citation>
    <scope>NUCLEOTIDE SEQUENCE [LARGE SCALE GENOMIC DNA]</scope>
    <source>
        <strain evidence="4">JCM 19231</strain>
    </source>
</reference>
<evidence type="ECO:0000313" key="3">
    <source>
        <dbReference type="EMBL" id="GAM58881.1"/>
    </source>
</evidence>
<comment type="caution">
    <text evidence="3">The sequence shown here is derived from an EMBL/GenBank/DDBJ whole genome shotgun (WGS) entry which is preliminary data.</text>
</comment>
<dbReference type="NCBIfam" id="NF007069">
    <property type="entry name" value="PRK09514.1"/>
    <property type="match status" value="1"/>
</dbReference>
<dbReference type="InterPro" id="IPR011788">
    <property type="entry name" value="ZntR"/>
</dbReference>
<dbReference type="EMBL" id="BBRZ01000110">
    <property type="protein sequence ID" value="GAM58881.1"/>
    <property type="molecule type" value="Genomic_DNA"/>
</dbReference>
<sequence length="141" mass="16048">MYKIGELAKLFAIKTDTLRFYEKHGLLAPSSRSEAGYRIYTHDDAERLRFILRAKKVGFSLTEIHDLLSIRIDRDSHSCHEAKDIVDLKLKHVEEKIRELQVFQASLSKLSTSCCGGEEPATHCSILEALDSADDDVKDKR</sequence>
<protein>
    <submittedName>
        <fullName evidence="3">HTH-type transcriptional regulator zntR</fullName>
    </submittedName>
</protein>
<dbReference type="AlphaFoldDB" id="A0A0B8NY26"/>
<keyword evidence="1" id="KW-0238">DNA-binding</keyword>
<dbReference type="SUPFAM" id="SSF46955">
    <property type="entry name" value="Putative DNA-binding domain"/>
    <property type="match status" value="1"/>
</dbReference>
<dbReference type="Gene3D" id="1.10.1660.10">
    <property type="match status" value="1"/>
</dbReference>
<accession>A0A0B8NY26</accession>